<evidence type="ECO:0000256" key="1">
    <source>
        <dbReference type="SAM" id="MobiDB-lite"/>
    </source>
</evidence>
<dbReference type="Proteomes" id="UP001281614">
    <property type="component" value="Unassembled WGS sequence"/>
</dbReference>
<evidence type="ECO:0000313" key="3">
    <source>
        <dbReference type="Proteomes" id="UP001281614"/>
    </source>
</evidence>
<sequence>MGAGPTGQDEPRDAATAGSKKKKGQTRKSLGAAPRVAHPSVFPSTRAPNISHPCQGPFWGRTGGETPCPKLPPMTISPFVLAAAVGPLQSQLKWVGEWKRTGRFEHRVVAGLGLGKRLFLGVFFPPSPPSIHPHACMFRCAKERLWICCRNSGLTIRFEKETRSIVMRPIPYRPPLTRALLLERRMMALGDAGRPPTTSPTPDADSPSLRTPLREPSHLHLFSHLFCIIILFRMCDLHETEQSLTTNVNLLR</sequence>
<name>A0AAE0DB55_COLKA</name>
<gene>
    <name evidence="2" type="ORF">CKAH01_13750</name>
</gene>
<proteinExistence type="predicted"/>
<reference evidence="2" key="1">
    <citation type="submission" date="2023-02" db="EMBL/GenBank/DDBJ databases">
        <title>Colletotrichum kahawae CIFC_Que2 genome sequencing and assembly.</title>
        <authorList>
            <person name="Baroncelli R."/>
        </authorList>
    </citation>
    <scope>NUCLEOTIDE SEQUENCE</scope>
    <source>
        <strain evidence="2">CIFC_Que2</strain>
    </source>
</reference>
<protein>
    <submittedName>
        <fullName evidence="2">Uncharacterized protein</fullName>
    </submittedName>
</protein>
<evidence type="ECO:0000313" key="2">
    <source>
        <dbReference type="EMBL" id="KAK2772846.1"/>
    </source>
</evidence>
<keyword evidence="3" id="KW-1185">Reference proteome</keyword>
<feature type="region of interest" description="Disordered" evidence="1">
    <location>
        <begin position="191"/>
        <end position="210"/>
    </location>
</feature>
<organism evidence="2 3">
    <name type="scientific">Colletotrichum kahawae</name>
    <name type="common">Coffee berry disease fungus</name>
    <dbReference type="NCBI Taxonomy" id="34407"/>
    <lineage>
        <taxon>Eukaryota</taxon>
        <taxon>Fungi</taxon>
        <taxon>Dikarya</taxon>
        <taxon>Ascomycota</taxon>
        <taxon>Pezizomycotina</taxon>
        <taxon>Sordariomycetes</taxon>
        <taxon>Hypocreomycetidae</taxon>
        <taxon>Glomerellales</taxon>
        <taxon>Glomerellaceae</taxon>
        <taxon>Colletotrichum</taxon>
        <taxon>Colletotrichum gloeosporioides species complex</taxon>
    </lineage>
</organism>
<accession>A0AAE0DB55</accession>
<dbReference type="EMBL" id="VYYT01000062">
    <property type="protein sequence ID" value="KAK2772846.1"/>
    <property type="molecule type" value="Genomic_DNA"/>
</dbReference>
<feature type="region of interest" description="Disordered" evidence="1">
    <location>
        <begin position="1"/>
        <end position="49"/>
    </location>
</feature>
<dbReference type="AlphaFoldDB" id="A0AAE0DB55"/>
<comment type="caution">
    <text evidence="2">The sequence shown here is derived from an EMBL/GenBank/DDBJ whole genome shotgun (WGS) entry which is preliminary data.</text>
</comment>